<evidence type="ECO:0000256" key="6">
    <source>
        <dbReference type="ARBA" id="ARBA00023136"/>
    </source>
</evidence>
<dbReference type="SUPFAM" id="SSF161098">
    <property type="entry name" value="MetI-like"/>
    <property type="match status" value="1"/>
</dbReference>
<keyword evidence="10" id="KW-1185">Reference proteome</keyword>
<evidence type="ECO:0000256" key="7">
    <source>
        <dbReference type="RuleBase" id="RU363032"/>
    </source>
</evidence>
<feature type="domain" description="ABC transmembrane type-1" evidence="8">
    <location>
        <begin position="85"/>
        <end position="299"/>
    </location>
</feature>
<feature type="transmembrane region" description="Helical" evidence="7">
    <location>
        <begin position="27"/>
        <end position="56"/>
    </location>
</feature>
<keyword evidence="3" id="KW-1003">Cell membrane</keyword>
<feature type="transmembrane region" description="Helical" evidence="7">
    <location>
        <begin position="281"/>
        <end position="302"/>
    </location>
</feature>
<dbReference type="CDD" id="cd06261">
    <property type="entry name" value="TM_PBP2"/>
    <property type="match status" value="1"/>
</dbReference>
<evidence type="ECO:0000313" key="9">
    <source>
        <dbReference type="EMBL" id="SDU57380.1"/>
    </source>
</evidence>
<comment type="subcellular location">
    <subcellularLocation>
        <location evidence="1 7">Cell membrane</location>
        <topology evidence="1 7">Multi-pass membrane protein</topology>
    </subcellularLocation>
</comment>
<organism evidence="9 10">
    <name type="scientific">Jiangella alkaliphila</name>
    <dbReference type="NCBI Taxonomy" id="419479"/>
    <lineage>
        <taxon>Bacteria</taxon>
        <taxon>Bacillati</taxon>
        <taxon>Actinomycetota</taxon>
        <taxon>Actinomycetes</taxon>
        <taxon>Jiangellales</taxon>
        <taxon>Jiangellaceae</taxon>
        <taxon>Jiangella</taxon>
    </lineage>
</organism>
<gene>
    <name evidence="9" type="ORF">SAMN04488563_2844</name>
</gene>
<dbReference type="PANTHER" id="PTHR43005">
    <property type="entry name" value="BLR7065 PROTEIN"/>
    <property type="match status" value="1"/>
</dbReference>
<name>A0A1H2JLP7_9ACTN</name>
<proteinExistence type="inferred from homology"/>
<keyword evidence="2 7" id="KW-0813">Transport</keyword>
<keyword evidence="6 7" id="KW-0472">Membrane</keyword>
<evidence type="ECO:0000256" key="4">
    <source>
        <dbReference type="ARBA" id="ARBA00022692"/>
    </source>
</evidence>
<dbReference type="PROSITE" id="PS50928">
    <property type="entry name" value="ABC_TM1"/>
    <property type="match status" value="1"/>
</dbReference>
<comment type="similarity">
    <text evidence="7">Belongs to the binding-protein-dependent transport system permease family.</text>
</comment>
<dbReference type="EMBL" id="LT629791">
    <property type="protein sequence ID" value="SDU57380.1"/>
    <property type="molecule type" value="Genomic_DNA"/>
</dbReference>
<dbReference type="GO" id="GO:0005886">
    <property type="term" value="C:plasma membrane"/>
    <property type="evidence" value="ECO:0007669"/>
    <property type="project" value="UniProtKB-SubCell"/>
</dbReference>
<evidence type="ECO:0000256" key="2">
    <source>
        <dbReference type="ARBA" id="ARBA00022448"/>
    </source>
</evidence>
<sequence length="309" mass="33429">MAPGRAGVANVDTPSTTAPRRIGDGAFAVALTLPGLALLVAVVLYPLVSALVTAFFEQSLVLPGREFVGLENIQAVLENDFWRIFRQTLVFTIGSTLAPFVIGFGLALALNSGLPGQKVFRGVFLVPWLVPGVIVSFLWMWIFNANYGVANGLLEGLGIIDEPHAWLAEPGTAMAAVIIAKTWASFPWMMVMLLAGLQTVPPELHEAAEVDGAGTIRRFFSITLPHLKGIVGLVLLLEFIWNFQHFDIIYVLTGGGPAGTTQTFATSVYETAFRGFDLGRAGALGLLWMLILLVLVVIYVRFSERGEQE</sequence>
<dbReference type="Gene3D" id="1.10.3720.10">
    <property type="entry name" value="MetI-like"/>
    <property type="match status" value="1"/>
</dbReference>
<dbReference type="AlphaFoldDB" id="A0A1H2JLP7"/>
<dbReference type="InterPro" id="IPR000515">
    <property type="entry name" value="MetI-like"/>
</dbReference>
<protein>
    <submittedName>
        <fullName evidence="9">Carbohydrate ABC transporter membrane protein 1, CUT1 family</fullName>
    </submittedName>
</protein>
<accession>A0A1H2JLP7</accession>
<dbReference type="PANTHER" id="PTHR43005:SF1">
    <property type="entry name" value="SPERMIDINE_PUTRESCINE TRANSPORT SYSTEM PERMEASE PROTEIN"/>
    <property type="match status" value="1"/>
</dbReference>
<keyword evidence="4 7" id="KW-0812">Transmembrane</keyword>
<dbReference type="GO" id="GO:0055085">
    <property type="term" value="P:transmembrane transport"/>
    <property type="evidence" value="ECO:0007669"/>
    <property type="project" value="InterPro"/>
</dbReference>
<evidence type="ECO:0000256" key="3">
    <source>
        <dbReference type="ARBA" id="ARBA00022475"/>
    </source>
</evidence>
<dbReference type="Proteomes" id="UP000182977">
    <property type="component" value="Chromosome I"/>
</dbReference>
<feature type="transmembrane region" description="Helical" evidence="7">
    <location>
        <begin position="218"/>
        <end position="241"/>
    </location>
</feature>
<feature type="transmembrane region" description="Helical" evidence="7">
    <location>
        <begin position="89"/>
        <end position="110"/>
    </location>
</feature>
<evidence type="ECO:0000256" key="1">
    <source>
        <dbReference type="ARBA" id="ARBA00004651"/>
    </source>
</evidence>
<dbReference type="Pfam" id="PF00528">
    <property type="entry name" value="BPD_transp_1"/>
    <property type="match status" value="1"/>
</dbReference>
<dbReference type="InterPro" id="IPR035906">
    <property type="entry name" value="MetI-like_sf"/>
</dbReference>
<reference evidence="10" key="1">
    <citation type="submission" date="2016-10" db="EMBL/GenBank/DDBJ databases">
        <authorList>
            <person name="Varghese N."/>
            <person name="Submissions S."/>
        </authorList>
    </citation>
    <scope>NUCLEOTIDE SEQUENCE [LARGE SCALE GENOMIC DNA]</scope>
    <source>
        <strain evidence="10">DSM 45079</strain>
    </source>
</reference>
<keyword evidence="5 7" id="KW-1133">Transmembrane helix</keyword>
<feature type="transmembrane region" description="Helical" evidence="7">
    <location>
        <begin position="173"/>
        <end position="197"/>
    </location>
</feature>
<evidence type="ECO:0000259" key="8">
    <source>
        <dbReference type="PROSITE" id="PS50928"/>
    </source>
</evidence>
<dbReference type="STRING" id="419479.SAMN04488563_2844"/>
<evidence type="ECO:0000256" key="5">
    <source>
        <dbReference type="ARBA" id="ARBA00022989"/>
    </source>
</evidence>
<feature type="transmembrane region" description="Helical" evidence="7">
    <location>
        <begin position="122"/>
        <end position="142"/>
    </location>
</feature>
<evidence type="ECO:0000313" key="10">
    <source>
        <dbReference type="Proteomes" id="UP000182977"/>
    </source>
</evidence>